<evidence type="ECO:0000313" key="3">
    <source>
        <dbReference type="Proteomes" id="UP000218334"/>
    </source>
</evidence>
<protein>
    <submittedName>
        <fullName evidence="2">Uncharacterized protein</fullName>
    </submittedName>
</protein>
<feature type="compositionally biased region" description="Low complexity" evidence="1">
    <location>
        <begin position="60"/>
        <end position="82"/>
    </location>
</feature>
<proteinExistence type="predicted"/>
<dbReference type="Proteomes" id="UP000218334">
    <property type="component" value="Unassembled WGS sequence"/>
</dbReference>
<gene>
    <name evidence="2" type="ORF">ARMSODRAFT_569711</name>
</gene>
<keyword evidence="3" id="KW-1185">Reference proteome</keyword>
<reference evidence="3" key="1">
    <citation type="journal article" date="2017" name="Nat. Ecol. Evol.">
        <title>Genome expansion and lineage-specific genetic innovations in the forest pathogenic fungi Armillaria.</title>
        <authorList>
            <person name="Sipos G."/>
            <person name="Prasanna A.N."/>
            <person name="Walter M.C."/>
            <person name="O'Connor E."/>
            <person name="Balint B."/>
            <person name="Krizsan K."/>
            <person name="Kiss B."/>
            <person name="Hess J."/>
            <person name="Varga T."/>
            <person name="Slot J."/>
            <person name="Riley R."/>
            <person name="Boka B."/>
            <person name="Rigling D."/>
            <person name="Barry K."/>
            <person name="Lee J."/>
            <person name="Mihaltcheva S."/>
            <person name="LaButti K."/>
            <person name="Lipzen A."/>
            <person name="Waldron R."/>
            <person name="Moloney N.M."/>
            <person name="Sperisen C."/>
            <person name="Kredics L."/>
            <person name="Vagvoelgyi C."/>
            <person name="Patrignani A."/>
            <person name="Fitzpatrick D."/>
            <person name="Nagy I."/>
            <person name="Doyle S."/>
            <person name="Anderson J.B."/>
            <person name="Grigoriev I.V."/>
            <person name="Gueldener U."/>
            <person name="Muensterkoetter M."/>
            <person name="Nagy L.G."/>
        </authorList>
    </citation>
    <scope>NUCLEOTIDE SEQUENCE [LARGE SCALE GENOMIC DNA]</scope>
    <source>
        <strain evidence="3">28-4</strain>
    </source>
</reference>
<evidence type="ECO:0000313" key="2">
    <source>
        <dbReference type="EMBL" id="PBK74054.1"/>
    </source>
</evidence>
<evidence type="ECO:0000256" key="1">
    <source>
        <dbReference type="SAM" id="MobiDB-lite"/>
    </source>
</evidence>
<dbReference type="STRING" id="1076256.A0A2H3BYI4"/>
<accession>A0A2H3BYI4</accession>
<feature type="region of interest" description="Disordered" evidence="1">
    <location>
        <begin position="208"/>
        <end position="282"/>
    </location>
</feature>
<feature type="compositionally biased region" description="Polar residues" evidence="1">
    <location>
        <begin position="127"/>
        <end position="141"/>
    </location>
</feature>
<feature type="region of interest" description="Disordered" evidence="1">
    <location>
        <begin position="1"/>
        <end position="190"/>
    </location>
</feature>
<name>A0A2H3BYI4_9AGAR</name>
<feature type="compositionally biased region" description="Pro residues" evidence="1">
    <location>
        <begin position="83"/>
        <end position="103"/>
    </location>
</feature>
<dbReference type="AlphaFoldDB" id="A0A2H3BYI4"/>
<feature type="compositionally biased region" description="Basic and acidic residues" evidence="1">
    <location>
        <begin position="234"/>
        <end position="282"/>
    </location>
</feature>
<dbReference type="EMBL" id="KZ293419">
    <property type="protein sequence ID" value="PBK74054.1"/>
    <property type="molecule type" value="Genomic_DNA"/>
</dbReference>
<sequence length="282" mass="29488">MSSSPAATPPIKSEGVKTFGTVPATVSQVNGKSSVSIAKPGSSSSTPHKPRKQDIAKLFSNPSSAPPSQASSDTSSPNIRPSNLPPSSQPPSMPSSSHPPYPSFVPQNGMRPQQPNAGPNGGATGSGPRSPQYQHQRQVPNGNAPRIPSGPGGPGAPQMSAGLGSPRTGRLNISASAFVPGQRSSARVSLKNAEGKEINLDTLKNQKLSPALSGAALPPVVSPAHGSPNRRSVIRMESEEERSKRLAGEREKELAKAKAEADSKAKKEKEENQRREELKRDD</sequence>
<dbReference type="CDD" id="cd22249">
    <property type="entry name" value="UDM1_RNF168_RNF169-like"/>
    <property type="match status" value="1"/>
</dbReference>
<feature type="compositionally biased region" description="Polar residues" evidence="1">
    <location>
        <begin position="24"/>
        <end position="47"/>
    </location>
</feature>
<organism evidence="2 3">
    <name type="scientific">Armillaria solidipes</name>
    <dbReference type="NCBI Taxonomy" id="1076256"/>
    <lineage>
        <taxon>Eukaryota</taxon>
        <taxon>Fungi</taxon>
        <taxon>Dikarya</taxon>
        <taxon>Basidiomycota</taxon>
        <taxon>Agaricomycotina</taxon>
        <taxon>Agaricomycetes</taxon>
        <taxon>Agaricomycetidae</taxon>
        <taxon>Agaricales</taxon>
        <taxon>Marasmiineae</taxon>
        <taxon>Physalacriaceae</taxon>
        <taxon>Armillaria</taxon>
    </lineage>
</organism>